<dbReference type="Gene3D" id="3.40.50.1820">
    <property type="entry name" value="alpha/beta hydrolase"/>
    <property type="match status" value="2"/>
</dbReference>
<name>A0A4Q4TGF7_9PEZI</name>
<protein>
    <recommendedName>
        <fullName evidence="3">Carboxylesterase type B domain-containing protein</fullName>
    </recommendedName>
</protein>
<accession>A0A4Q4TGF7</accession>
<evidence type="ECO:0000259" key="3">
    <source>
        <dbReference type="Pfam" id="PF00135"/>
    </source>
</evidence>
<dbReference type="InterPro" id="IPR050309">
    <property type="entry name" value="Type-B_Carboxylest/Lipase"/>
</dbReference>
<sequence>MASVAVDSELMTQYVAAVPVPNSSRFFTVRDERGLPLLFSLSNTGVLFAFKENESGARIMLDMSAAFGVQGNRVVTFNVIQEMVTDFIFFCFAYVKDPNASGEETSLVFSRPFVPAALNTSGSFSLVHLIIREAANYPAVGVSKILLGPKNPRASYPPVMLAYVPLDQVHNSSDLARVAVDSSQSTWTLKTDVELPENAAQVVDVCPAILPAGTGFFVLYLVQGKIRLIFETMPDSSGFSFKVALQAPPGLLVGGSGLYFWTPAQAQERNHRGRLISDAPGFDGVDQLQLAQASTSVSVFASTSQSALSYATSRSTDFSEPLNPVLLAQGAGNFAPFIAPDLTTQQLIVSSDDNSLSLLQQNSVSGIWTTLPFYIPSLEENIKFDGFMARITLRSDKGQLLAEETFLLKSPEGWIDMLVNGRNVTVGPDGIPVISDPCGTLTLLIPTDDISSLQFVLTDAGQGFPAHLGKEINIDPSRKVLEKVMTIKNGQDLRDAQLPDGSKLLSDSDALPEDIDAAADCIAKLGEQYDNIARGAALRGAARSLSTTGSHIFRPGLARTGKDLDRLHYIAGVGMKRVLAAKSITDVNWDQAKYWWDQVRRIGSVAVDLTLEGAVLFVIEIAGEFFRLLIETVEELAKTISMVFDKVLNAWEKFKEWVSFLFNFDDILKVKNALKVAFDGGLGAMGQVFRTLHGGVDDAFDDLQTLFGSAHGVDEVSSTTGGNKSDDEHGLAAEHRSTMNNSSFQFVSYQLSHGGAASFTKSTARSLASTEKGDPNPLLEFRNSEKFVQSEDLPPILADLCAPFIDKGNLSMKECAAKLEGNVLGALLDAVKPIFTSGLEGIEESVATFRTLISTEIHMPVFSALYKELTGSELTLLDAVCLITAIPLTVVAKLVGVEDFSLLEQIDMTKVFSDTLPGSPSVLAAQMARTDEEPSEELRKVNERFGIASCVTRMFRVILGGVLIGMEEDKPNPVSLAMIGANRKGTFSEKQTSQLIKFVSAHPLASADPEDERFLPNIERVNGVEALDLICAMCNWIWTAPIDPTAPLQFLRWFSWIASAISDLAGVGPQTPKRITVRTVLTVLNYVFVTIVTVRDFQDAKEDNDDTARRVTAALIAQTIVDLLASVCAIVISDWQNTYHAESIVDLSDNAKGPACMHSNISAYDADFPEELVEKYGITGIGLKLLSSLTNAGIKVSEDCLTLNVWTKPQTGEKGKAVLVYIHGGSFVSGSSASPAINGQFFADEEDVVLVTINYRLTIFGFPGDPLSAQNLGLLDQRLAVEWVRDNIASFGGDPSRITVFGQSAGSVSVDAYSYAWSHDPIVNGLILMSGTMRGQGMRTKDTASEFWFNASAAVGCGDATTPAQEVYHCMVGAPAQNIARILVNTIESPGGLPYSPTIDEEIVFGSDADRPAASVPMMIGNTDNEAGLFRIFVDEPDSDEFWQWQNQVAWNCPAAARASASLRDGNPTWRYRWHGVFPNTIISTHPPSGAYHASEVAVLFSTLEQGEIPNTAQEDSIGLYMRRAWAAFAKDPVQGLLRCGGGWPHYVANETTLIRIGYENRTGPNLATGALYDPGC</sequence>
<feature type="domain" description="Carboxylesterase type B" evidence="3">
    <location>
        <begin position="1153"/>
        <end position="1436"/>
    </location>
</feature>
<evidence type="ECO:0000256" key="1">
    <source>
        <dbReference type="ARBA" id="ARBA00005964"/>
    </source>
</evidence>
<dbReference type="OrthoDB" id="408631at2759"/>
<dbReference type="InterPro" id="IPR019826">
    <property type="entry name" value="Carboxylesterase_B_AS"/>
</dbReference>
<evidence type="ECO:0000313" key="4">
    <source>
        <dbReference type="EMBL" id="RYP05955.1"/>
    </source>
</evidence>
<dbReference type="GO" id="GO:0016787">
    <property type="term" value="F:hydrolase activity"/>
    <property type="evidence" value="ECO:0007669"/>
    <property type="project" value="UniProtKB-KW"/>
</dbReference>
<evidence type="ECO:0000313" key="5">
    <source>
        <dbReference type="Proteomes" id="UP000293360"/>
    </source>
</evidence>
<organism evidence="4 5">
    <name type="scientific">Monosporascus ibericus</name>
    <dbReference type="NCBI Taxonomy" id="155417"/>
    <lineage>
        <taxon>Eukaryota</taxon>
        <taxon>Fungi</taxon>
        <taxon>Dikarya</taxon>
        <taxon>Ascomycota</taxon>
        <taxon>Pezizomycotina</taxon>
        <taxon>Sordariomycetes</taxon>
        <taxon>Xylariomycetidae</taxon>
        <taxon>Xylariales</taxon>
        <taxon>Xylariales incertae sedis</taxon>
        <taxon>Monosporascus</taxon>
    </lineage>
</organism>
<dbReference type="STRING" id="155417.A0A4Q4TGF7"/>
<keyword evidence="2" id="KW-0378">Hydrolase</keyword>
<comment type="caution">
    <text evidence="4">The sequence shown here is derived from an EMBL/GenBank/DDBJ whole genome shotgun (WGS) entry which is preliminary data.</text>
</comment>
<proteinExistence type="inferred from homology"/>
<comment type="similarity">
    <text evidence="1">Belongs to the type-B carboxylesterase/lipase family.</text>
</comment>
<dbReference type="Proteomes" id="UP000293360">
    <property type="component" value="Unassembled WGS sequence"/>
</dbReference>
<dbReference type="InterPro" id="IPR002018">
    <property type="entry name" value="CarbesteraseB"/>
</dbReference>
<dbReference type="Pfam" id="PF00135">
    <property type="entry name" value="COesterase"/>
    <property type="match status" value="1"/>
</dbReference>
<evidence type="ECO:0000256" key="2">
    <source>
        <dbReference type="ARBA" id="ARBA00022801"/>
    </source>
</evidence>
<reference evidence="4 5" key="1">
    <citation type="submission" date="2018-06" db="EMBL/GenBank/DDBJ databases">
        <title>Complete Genomes of Monosporascus.</title>
        <authorList>
            <person name="Robinson A.J."/>
            <person name="Natvig D.O."/>
        </authorList>
    </citation>
    <scope>NUCLEOTIDE SEQUENCE [LARGE SCALE GENOMIC DNA]</scope>
    <source>
        <strain evidence="4 5">CBS 110550</strain>
    </source>
</reference>
<keyword evidence="5" id="KW-1185">Reference proteome</keyword>
<dbReference type="PANTHER" id="PTHR11559">
    <property type="entry name" value="CARBOXYLESTERASE"/>
    <property type="match status" value="1"/>
</dbReference>
<dbReference type="SUPFAM" id="SSF53474">
    <property type="entry name" value="alpha/beta-Hydrolases"/>
    <property type="match status" value="1"/>
</dbReference>
<dbReference type="PROSITE" id="PS00122">
    <property type="entry name" value="CARBOXYLESTERASE_B_1"/>
    <property type="match status" value="1"/>
</dbReference>
<dbReference type="InterPro" id="IPR029058">
    <property type="entry name" value="AB_hydrolase_fold"/>
</dbReference>
<gene>
    <name evidence="4" type="ORF">DL764_003459</name>
</gene>
<dbReference type="EMBL" id="QJNU01000147">
    <property type="protein sequence ID" value="RYP05955.1"/>
    <property type="molecule type" value="Genomic_DNA"/>
</dbReference>